<keyword evidence="2" id="KW-1185">Reference proteome</keyword>
<evidence type="ECO:0008006" key="3">
    <source>
        <dbReference type="Google" id="ProtNLM"/>
    </source>
</evidence>
<proteinExistence type="predicted"/>
<name>A0A1Y1YKY3_9FUNG</name>
<dbReference type="OrthoDB" id="5578278at2759"/>
<evidence type="ECO:0000313" key="2">
    <source>
        <dbReference type="Proteomes" id="UP000193920"/>
    </source>
</evidence>
<dbReference type="AlphaFoldDB" id="A0A1Y1YKY3"/>
<gene>
    <name evidence="1" type="ORF">LY90DRAFT_519975</name>
</gene>
<dbReference type="InterPro" id="IPR015943">
    <property type="entry name" value="WD40/YVTN_repeat-like_dom_sf"/>
</dbReference>
<sequence>MFNKYQNKLYIGGNKSDVIWQNINALTNEKKLNCLLNINNSKLVKYSNGKKKDVINEVSFCSICVDYGTLKFNLIARSGISGNCINFNPYNKNEIIVGHTNRSIRTYNIVSKRLDSILPTLHHSEPYVFSFHPVQPLLLSSSYKEVIIWNLLECTCVRVLKGIQDSEIQNGFNYILWNIQEKILKYEINLPVLNNSNLKRMIAVLSVDGNLAFVDTETGNLVGFRDELKKPSLQDLQVEEGIIIELNF</sequence>
<evidence type="ECO:0000313" key="1">
    <source>
        <dbReference type="EMBL" id="ORX98493.1"/>
    </source>
</evidence>
<reference evidence="1 2" key="1">
    <citation type="submission" date="2016-08" db="EMBL/GenBank/DDBJ databases">
        <title>A Parts List for Fungal Cellulosomes Revealed by Comparative Genomics.</title>
        <authorList>
            <consortium name="DOE Joint Genome Institute"/>
            <person name="Haitjema C.H."/>
            <person name="Gilmore S.P."/>
            <person name="Henske J.K."/>
            <person name="Solomon K.V."/>
            <person name="De Groot R."/>
            <person name="Kuo A."/>
            <person name="Mondo S.J."/>
            <person name="Salamov A.A."/>
            <person name="Labutti K."/>
            <person name="Zhao Z."/>
            <person name="Chiniquy J."/>
            <person name="Barry K."/>
            <person name="Brewer H.M."/>
            <person name="Purvine S.O."/>
            <person name="Wright A.T."/>
            <person name="Boxma B."/>
            <person name="Van Alen T."/>
            <person name="Hackstein J.H."/>
            <person name="Baker S.E."/>
            <person name="Grigoriev I.V."/>
            <person name="O'Malley M.A."/>
        </authorList>
    </citation>
    <scope>NUCLEOTIDE SEQUENCE [LARGE SCALE GENOMIC DNA]</scope>
    <source>
        <strain evidence="1 2">G1</strain>
    </source>
</reference>
<dbReference type="Gene3D" id="2.130.10.10">
    <property type="entry name" value="YVTN repeat-like/Quinoprotein amine dehydrogenase"/>
    <property type="match status" value="1"/>
</dbReference>
<comment type="caution">
    <text evidence="1">The sequence shown here is derived from an EMBL/GenBank/DDBJ whole genome shotgun (WGS) entry which is preliminary data.</text>
</comment>
<protein>
    <recommendedName>
        <fullName evidence="3">WD40 repeat-like protein</fullName>
    </recommendedName>
</protein>
<dbReference type="EMBL" id="MCOG01000565">
    <property type="protein sequence ID" value="ORX98493.1"/>
    <property type="molecule type" value="Genomic_DNA"/>
</dbReference>
<dbReference type="STRING" id="1754190.A0A1Y1YKY3"/>
<dbReference type="Proteomes" id="UP000193920">
    <property type="component" value="Unassembled WGS sequence"/>
</dbReference>
<dbReference type="InterPro" id="IPR036322">
    <property type="entry name" value="WD40_repeat_dom_sf"/>
</dbReference>
<organism evidence="1 2">
    <name type="scientific">Neocallimastix californiae</name>
    <dbReference type="NCBI Taxonomy" id="1754190"/>
    <lineage>
        <taxon>Eukaryota</taxon>
        <taxon>Fungi</taxon>
        <taxon>Fungi incertae sedis</taxon>
        <taxon>Chytridiomycota</taxon>
        <taxon>Chytridiomycota incertae sedis</taxon>
        <taxon>Neocallimastigomycetes</taxon>
        <taxon>Neocallimastigales</taxon>
        <taxon>Neocallimastigaceae</taxon>
        <taxon>Neocallimastix</taxon>
    </lineage>
</organism>
<dbReference type="SUPFAM" id="SSF50978">
    <property type="entry name" value="WD40 repeat-like"/>
    <property type="match status" value="1"/>
</dbReference>
<accession>A0A1Y1YKY3</accession>